<gene>
    <name evidence="2" type="ORF">QTO34_000118</name>
</gene>
<feature type="compositionally biased region" description="Polar residues" evidence="1">
    <location>
        <begin position="22"/>
        <end position="55"/>
    </location>
</feature>
<evidence type="ECO:0000256" key="1">
    <source>
        <dbReference type="SAM" id="MobiDB-lite"/>
    </source>
</evidence>
<proteinExistence type="predicted"/>
<dbReference type="Gene3D" id="6.10.140.1730">
    <property type="match status" value="1"/>
</dbReference>
<evidence type="ECO:0000313" key="2">
    <source>
        <dbReference type="EMBL" id="KAK1346264.1"/>
    </source>
</evidence>
<dbReference type="EMBL" id="JAULJE010000001">
    <property type="protein sequence ID" value="KAK1346264.1"/>
    <property type="molecule type" value="Genomic_DNA"/>
</dbReference>
<comment type="caution">
    <text evidence="2">The sequence shown here is derived from an EMBL/GenBank/DDBJ whole genome shotgun (WGS) entry which is preliminary data.</text>
</comment>
<dbReference type="AlphaFoldDB" id="A0AA40IAU6"/>
<dbReference type="Proteomes" id="UP001177744">
    <property type="component" value="Unassembled WGS sequence"/>
</dbReference>
<evidence type="ECO:0008006" key="4">
    <source>
        <dbReference type="Google" id="ProtNLM"/>
    </source>
</evidence>
<evidence type="ECO:0000313" key="3">
    <source>
        <dbReference type="Proteomes" id="UP001177744"/>
    </source>
</evidence>
<keyword evidence="3" id="KW-1185">Reference proteome</keyword>
<accession>A0AA40IAU6</accession>
<protein>
    <recommendedName>
        <fullName evidence="4">60S ribosomal protein L29</fullName>
    </recommendedName>
</protein>
<organism evidence="2 3">
    <name type="scientific">Cnephaeus nilssonii</name>
    <name type="common">Northern bat</name>
    <name type="synonym">Eptesicus nilssonii</name>
    <dbReference type="NCBI Taxonomy" id="3371016"/>
    <lineage>
        <taxon>Eukaryota</taxon>
        <taxon>Metazoa</taxon>
        <taxon>Chordata</taxon>
        <taxon>Craniata</taxon>
        <taxon>Vertebrata</taxon>
        <taxon>Euteleostomi</taxon>
        <taxon>Mammalia</taxon>
        <taxon>Eutheria</taxon>
        <taxon>Laurasiatheria</taxon>
        <taxon>Chiroptera</taxon>
        <taxon>Yangochiroptera</taxon>
        <taxon>Vespertilionidae</taxon>
        <taxon>Cnephaeus</taxon>
    </lineage>
</organism>
<feature type="non-terminal residue" evidence="2">
    <location>
        <position position="198"/>
    </location>
</feature>
<reference evidence="2" key="1">
    <citation type="submission" date="2023-06" db="EMBL/GenBank/DDBJ databases">
        <title>Reference genome for the Northern bat (Eptesicus nilssonii), a most northern bat species.</title>
        <authorList>
            <person name="Laine V.N."/>
            <person name="Pulliainen A.T."/>
            <person name="Lilley T.M."/>
        </authorList>
    </citation>
    <scope>NUCLEOTIDE SEQUENCE</scope>
    <source>
        <strain evidence="2">BLF_Eptnil</strain>
        <tissue evidence="2">Kidney</tissue>
    </source>
</reference>
<sequence length="198" mass="21976">MLHCNPPLLFWSQALWEPRASVQTWPSPRTTPDITTPENGTEIASGNPNQPSRHNSVVKHQPTNQEVTVGFLGVDPKFLTNMPFAKKPNKKGLKKMQANNTKAMSAHEEAIKALIKPKEVNPKIPKGGSHIHSQLTYIAHPKLGKHAHMGLILGSAIQSPSPRLKPRPGLLMWLQLQLRLPKVPRPPQKLQSRALCLP</sequence>
<name>A0AA40IAU6_CNENI</name>
<feature type="region of interest" description="Disordered" evidence="1">
    <location>
        <begin position="22"/>
        <end position="57"/>
    </location>
</feature>